<dbReference type="AlphaFoldDB" id="A0A916JUK9"/>
<gene>
    <name evidence="3" type="primary">mutT1</name>
    <name evidence="3" type="ORF">LEUCIP111803_00690</name>
</gene>
<dbReference type="Proteomes" id="UP000693892">
    <property type="component" value="Unassembled WGS sequence"/>
</dbReference>
<keyword evidence="1 3" id="KW-0378">Hydrolase</keyword>
<dbReference type="SMART" id="SM00855">
    <property type="entry name" value="PGAM"/>
    <property type="match status" value="1"/>
</dbReference>
<dbReference type="GO" id="GO:0004081">
    <property type="term" value="F:bis(5'-nucleosyl)-tetraphosphatase (asymmetrical) activity"/>
    <property type="evidence" value="ECO:0007669"/>
    <property type="project" value="TreeGrafter"/>
</dbReference>
<dbReference type="InterPro" id="IPR020084">
    <property type="entry name" value="NUDIX_hydrolase_CS"/>
</dbReference>
<protein>
    <submittedName>
        <fullName evidence="3">8-oxo-dGTP diphosphatase 1</fullName>
        <ecNumber evidence="3">3.6.1.55</ecNumber>
    </submittedName>
</protein>
<dbReference type="InterPro" id="IPR013078">
    <property type="entry name" value="His_Pase_superF_clade-1"/>
</dbReference>
<dbReference type="GO" id="GO:0006754">
    <property type="term" value="P:ATP biosynthetic process"/>
    <property type="evidence" value="ECO:0007669"/>
    <property type="project" value="TreeGrafter"/>
</dbReference>
<keyword evidence="4" id="KW-1185">Reference proteome</keyword>
<dbReference type="EC" id="3.6.1.55" evidence="3"/>
<comment type="caution">
    <text evidence="3">The sequence shown here is derived from an EMBL/GenBank/DDBJ whole genome shotgun (WGS) entry which is preliminary data.</text>
</comment>
<dbReference type="CDD" id="cd07040">
    <property type="entry name" value="HP"/>
    <property type="match status" value="1"/>
</dbReference>
<dbReference type="EMBL" id="CAJVAP010000006">
    <property type="protein sequence ID" value="CAG7603981.1"/>
    <property type="molecule type" value="Genomic_DNA"/>
</dbReference>
<dbReference type="RefSeq" id="WP_218114320.1">
    <property type="nucleotide sequence ID" value="NZ_CAJVAP010000006.1"/>
</dbReference>
<name>A0A916JUK9_9MICO</name>
<evidence type="ECO:0000256" key="1">
    <source>
        <dbReference type="ARBA" id="ARBA00022801"/>
    </source>
</evidence>
<accession>A0A916JUK9</accession>
<feature type="domain" description="Nudix hydrolase" evidence="2">
    <location>
        <begin position="3"/>
        <end position="140"/>
    </location>
</feature>
<evidence type="ECO:0000313" key="4">
    <source>
        <dbReference type="Proteomes" id="UP000693892"/>
    </source>
</evidence>
<dbReference type="PROSITE" id="PS51462">
    <property type="entry name" value="NUDIX"/>
    <property type="match status" value="1"/>
</dbReference>
<dbReference type="PROSITE" id="PS00893">
    <property type="entry name" value="NUDIX_BOX"/>
    <property type="match status" value="1"/>
</dbReference>
<dbReference type="PANTHER" id="PTHR21340:SF0">
    <property type="entry name" value="BIS(5'-NUCLEOSYL)-TETRAPHOSPHATASE [ASYMMETRICAL]"/>
    <property type="match status" value="1"/>
</dbReference>
<dbReference type="InterPro" id="IPR000086">
    <property type="entry name" value="NUDIX_hydrolase_dom"/>
</dbReference>
<dbReference type="CDD" id="cd03673">
    <property type="entry name" value="NUDIX_Ap6A_hydrolase"/>
    <property type="match status" value="1"/>
</dbReference>
<sequence>MSRPILAAGTVCWRRVRDESGTARLMILLIHRTKQKDVSFPKGKLDKGESMPQAAVRETLEETGLRVALGVNLGTITYELPDGGERKTVQYWAAEVTEEAVLESTFRPNREVEALEWVPFEAARSRLSYRADRDLFDVFASLVERGAIDTFSVILLRHAKAESRSDAWPEDRLRPLTDAGEDQAETLVPTLEAFGPQRVFTSSSERCLRTVDPLARRLDLAPRARDGLSQEAWDDGETAELRSIIGKTVRKGRSTVICTHRPVLPDAARELALATGSLPGSYLDEAAALPPAGFSVFHLSRERPGSGILGVETYPLKH</sequence>
<dbReference type="GO" id="GO:0035539">
    <property type="term" value="F:8-oxo-7,8-dihydrodeoxyguanosine triphosphate pyrophosphatase activity"/>
    <property type="evidence" value="ECO:0007669"/>
    <property type="project" value="UniProtKB-EC"/>
</dbReference>
<dbReference type="GO" id="GO:0006167">
    <property type="term" value="P:AMP biosynthetic process"/>
    <property type="evidence" value="ECO:0007669"/>
    <property type="project" value="TreeGrafter"/>
</dbReference>
<evidence type="ECO:0000313" key="3">
    <source>
        <dbReference type="EMBL" id="CAG7603981.1"/>
    </source>
</evidence>
<reference evidence="3" key="1">
    <citation type="submission" date="2021-06" db="EMBL/GenBank/DDBJ databases">
        <authorList>
            <person name="Criscuolo A."/>
        </authorList>
    </citation>
    <scope>NUCLEOTIDE SEQUENCE</scope>
    <source>
        <strain evidence="3">CIP111803</strain>
    </source>
</reference>
<dbReference type="Pfam" id="PF00300">
    <property type="entry name" value="His_Phos_1"/>
    <property type="match status" value="1"/>
</dbReference>
<dbReference type="Pfam" id="PF00293">
    <property type="entry name" value="NUDIX"/>
    <property type="match status" value="1"/>
</dbReference>
<dbReference type="PANTHER" id="PTHR21340">
    <property type="entry name" value="DIADENOSINE 5,5-P1,P4-TETRAPHOSPHATE PYROPHOSPHOHYDROLASE MUTT"/>
    <property type="match status" value="1"/>
</dbReference>
<organism evidence="3 4">
    <name type="scientific">Leucobacter soli</name>
    <dbReference type="NCBI Taxonomy" id="2812850"/>
    <lineage>
        <taxon>Bacteria</taxon>
        <taxon>Bacillati</taxon>
        <taxon>Actinomycetota</taxon>
        <taxon>Actinomycetes</taxon>
        <taxon>Micrococcales</taxon>
        <taxon>Microbacteriaceae</taxon>
        <taxon>Leucobacter</taxon>
    </lineage>
</organism>
<evidence type="ECO:0000259" key="2">
    <source>
        <dbReference type="PROSITE" id="PS51462"/>
    </source>
</evidence>
<dbReference type="InterPro" id="IPR051325">
    <property type="entry name" value="Nudix_hydrolase_domain"/>
</dbReference>
<proteinExistence type="predicted"/>